<proteinExistence type="predicted"/>
<organism evidence="1">
    <name type="scientific">Arundo donax</name>
    <name type="common">Giant reed</name>
    <name type="synonym">Donax arundinaceus</name>
    <dbReference type="NCBI Taxonomy" id="35708"/>
    <lineage>
        <taxon>Eukaryota</taxon>
        <taxon>Viridiplantae</taxon>
        <taxon>Streptophyta</taxon>
        <taxon>Embryophyta</taxon>
        <taxon>Tracheophyta</taxon>
        <taxon>Spermatophyta</taxon>
        <taxon>Magnoliopsida</taxon>
        <taxon>Liliopsida</taxon>
        <taxon>Poales</taxon>
        <taxon>Poaceae</taxon>
        <taxon>PACMAD clade</taxon>
        <taxon>Arundinoideae</taxon>
        <taxon>Arundineae</taxon>
        <taxon>Arundo</taxon>
    </lineage>
</organism>
<accession>A0A0A9C5S2</accession>
<dbReference type="AlphaFoldDB" id="A0A0A9C5S2"/>
<sequence length="43" mass="4933">MNNVCVNLILHVPSRKIQVILHYPVLYSSFLFKDALHGRLLGL</sequence>
<name>A0A0A9C5S2_ARUDO</name>
<reference evidence="1" key="2">
    <citation type="journal article" date="2015" name="Data Brief">
        <title>Shoot transcriptome of the giant reed, Arundo donax.</title>
        <authorList>
            <person name="Barrero R.A."/>
            <person name="Guerrero F.D."/>
            <person name="Moolhuijzen P."/>
            <person name="Goolsby J.A."/>
            <person name="Tidwell J."/>
            <person name="Bellgard S.E."/>
            <person name="Bellgard M.I."/>
        </authorList>
    </citation>
    <scope>NUCLEOTIDE SEQUENCE</scope>
    <source>
        <tissue evidence="1">Shoot tissue taken approximately 20 cm above the soil surface</tissue>
    </source>
</reference>
<dbReference type="EMBL" id="GBRH01228077">
    <property type="protein sequence ID" value="JAD69818.1"/>
    <property type="molecule type" value="Transcribed_RNA"/>
</dbReference>
<protein>
    <submittedName>
        <fullName evidence="1">Uncharacterized protein</fullName>
    </submittedName>
</protein>
<evidence type="ECO:0000313" key="1">
    <source>
        <dbReference type="EMBL" id="JAD69818.1"/>
    </source>
</evidence>
<reference evidence="1" key="1">
    <citation type="submission" date="2014-09" db="EMBL/GenBank/DDBJ databases">
        <authorList>
            <person name="Magalhaes I.L.F."/>
            <person name="Oliveira U."/>
            <person name="Santos F.R."/>
            <person name="Vidigal T.H.D.A."/>
            <person name="Brescovit A.D."/>
            <person name="Santos A.J."/>
        </authorList>
    </citation>
    <scope>NUCLEOTIDE SEQUENCE</scope>
    <source>
        <tissue evidence="1">Shoot tissue taken approximately 20 cm above the soil surface</tissue>
    </source>
</reference>